<dbReference type="InterPro" id="IPR029058">
    <property type="entry name" value="AB_hydrolase_fold"/>
</dbReference>
<reference evidence="2" key="1">
    <citation type="submission" date="2015-09" db="EMBL/GenBank/DDBJ databases">
        <title>Draft Genome Sequences of Two Novel Amoeba-resistant Intranuclear Bacteria, Candidatus Berkiella cookevillensis and Candidatus Berkiella aquae.</title>
        <authorList>
            <person name="Mehari Y.T."/>
            <person name="Arivett B.A."/>
            <person name="Farone A.L."/>
            <person name="Gunderson J.H."/>
            <person name="Farone M.B."/>
        </authorList>
    </citation>
    <scope>NUCLEOTIDE SEQUENCE [LARGE SCALE GENOMIC DNA]</scope>
    <source>
        <strain evidence="2">HT99</strain>
    </source>
</reference>
<feature type="transmembrane region" description="Helical" evidence="1">
    <location>
        <begin position="227"/>
        <end position="250"/>
    </location>
</feature>
<dbReference type="EMBL" id="LKAJ01000001">
    <property type="protein sequence ID" value="KRG22494.1"/>
    <property type="molecule type" value="Genomic_DNA"/>
</dbReference>
<evidence type="ECO:0008006" key="5">
    <source>
        <dbReference type="Google" id="ProtNLM"/>
    </source>
</evidence>
<keyword evidence="1" id="KW-0472">Membrane</keyword>
<dbReference type="RefSeq" id="WP_075064700.1">
    <property type="nucleotide sequence ID" value="NZ_LKAJ02000001.1"/>
</dbReference>
<dbReference type="AlphaFoldDB" id="A0A0Q9YZS0"/>
<dbReference type="InterPro" id="IPR008536">
    <property type="entry name" value="DUF818"/>
</dbReference>
<dbReference type="Gene3D" id="3.40.50.1820">
    <property type="entry name" value="alpha/beta hydrolase"/>
    <property type="match status" value="1"/>
</dbReference>
<gene>
    <name evidence="2" type="ORF">HT99x_00030</name>
    <name evidence="3" type="ORF">HT99x_011920</name>
</gene>
<dbReference type="Pfam" id="PF05677">
    <property type="entry name" value="DUF818"/>
    <property type="match status" value="1"/>
</dbReference>
<dbReference type="EMBL" id="LKAJ02000001">
    <property type="protein sequence ID" value="MCS5712141.1"/>
    <property type="molecule type" value="Genomic_DNA"/>
</dbReference>
<evidence type="ECO:0000313" key="3">
    <source>
        <dbReference type="EMBL" id="MCS5712141.1"/>
    </source>
</evidence>
<accession>A0A0Q9YZS0</accession>
<keyword evidence="1" id="KW-1133">Transmembrane helix</keyword>
<dbReference type="STRING" id="295108.HT99x_00030"/>
<comment type="caution">
    <text evidence="2">The sequence shown here is derived from an EMBL/GenBank/DDBJ whole genome shotgun (WGS) entry which is preliminary data.</text>
</comment>
<reference evidence="3" key="2">
    <citation type="journal article" date="2016" name="Genome Announc.">
        <title>Draft Genome Sequences of Two Novel Amoeba-Resistant Intranuclear Bacteria, 'Candidatus Berkiella cookevillensis' and 'Candidatus Berkiella aquae'.</title>
        <authorList>
            <person name="Mehari Y.T."/>
            <person name="Arivett B.A."/>
            <person name="Farone A.L."/>
            <person name="Gunderson J.H."/>
            <person name="Farone M.B."/>
        </authorList>
    </citation>
    <scope>NUCLEOTIDE SEQUENCE</scope>
    <source>
        <strain evidence="3">HT99</strain>
    </source>
</reference>
<sequence length="446" mass="51252">MNWLKKLAGLVVGKFVLRAQLLPIGELKGLRWLWSKLHYSQARIKQLNNIWPDFVAKNTEYKKKAPEKAIEISRQFFTTEDGSQLDTVELYAPQNKAAKQYVIYGWGRSDCYEFFLPRLANDALNLNKKIISFNFRNVGHSKGQVYHEHDLVRDYKFQVKRLLDKGVDPKNITCYGHSLCGAIAAFAVKELHQEGYPVKLYSDRSFSNLMNTSIHLFFKPERRIRRAIVTAGTLFFGTLLLGTLALLGIIAPLNALIAAGIGFTSLWVPPIFSLFDKSVGWVLEKALYGIMIYGEWVMDVAKTYDAIPAKDKMHTVLRTADKSHSPYLGERKKIAPGYDKVILYPDSLHHHLPSQRRQKINLKDRLHKALENGDKRKALQYKKQLSTLSNSKMTGGHHTAWPHEMYTRYKTQASGRWLTGQEHFYAFVEPNGVHDKPKAPRYRKFQ</sequence>
<reference evidence="3" key="3">
    <citation type="submission" date="2021-06" db="EMBL/GenBank/DDBJ databases">
        <title>Genomic Description and Analysis of Intracellular Bacteria, Candidatus Berkiella cookevillensis and Candidatus Berkiella aquae.</title>
        <authorList>
            <person name="Kidane D.T."/>
            <person name="Mehari Y.T."/>
            <person name="Rice F.C."/>
            <person name="Arivett B.A."/>
            <person name="Farone A.L."/>
            <person name="Berk S.G."/>
            <person name="Farone M.B."/>
        </authorList>
    </citation>
    <scope>NUCLEOTIDE SEQUENCE</scope>
    <source>
        <strain evidence="3">HT99</strain>
    </source>
</reference>
<keyword evidence="4" id="KW-1185">Reference proteome</keyword>
<evidence type="ECO:0000256" key="1">
    <source>
        <dbReference type="SAM" id="Phobius"/>
    </source>
</evidence>
<name>A0A0Q9YZS0_9GAMM</name>
<proteinExistence type="predicted"/>
<dbReference type="SUPFAM" id="SSF53474">
    <property type="entry name" value="alpha/beta-Hydrolases"/>
    <property type="match status" value="1"/>
</dbReference>
<keyword evidence="1" id="KW-0812">Transmembrane</keyword>
<feature type="transmembrane region" description="Helical" evidence="1">
    <location>
        <begin position="256"/>
        <end position="275"/>
    </location>
</feature>
<protein>
    <recommendedName>
        <fullName evidence="5">Alpha/beta hydrolase family protein</fullName>
    </recommendedName>
</protein>
<dbReference type="OrthoDB" id="5644263at2"/>
<evidence type="ECO:0000313" key="4">
    <source>
        <dbReference type="Proteomes" id="UP000051497"/>
    </source>
</evidence>
<dbReference type="Proteomes" id="UP000051497">
    <property type="component" value="Unassembled WGS sequence"/>
</dbReference>
<organism evidence="2">
    <name type="scientific">Candidatus Berkiella aquae</name>
    <dbReference type="NCBI Taxonomy" id="295108"/>
    <lineage>
        <taxon>Bacteria</taxon>
        <taxon>Pseudomonadati</taxon>
        <taxon>Pseudomonadota</taxon>
        <taxon>Gammaproteobacteria</taxon>
        <taxon>Candidatus Berkiellales</taxon>
        <taxon>Candidatus Berkiellaceae</taxon>
        <taxon>Candidatus Berkiella</taxon>
    </lineage>
</organism>
<evidence type="ECO:0000313" key="2">
    <source>
        <dbReference type="EMBL" id="KRG22494.1"/>
    </source>
</evidence>